<dbReference type="STRING" id="139420.A0A371D0X0"/>
<feature type="compositionally biased region" description="Basic and acidic residues" evidence="1">
    <location>
        <begin position="441"/>
        <end position="451"/>
    </location>
</feature>
<organism evidence="3 4">
    <name type="scientific">Lentinus brumalis</name>
    <dbReference type="NCBI Taxonomy" id="2498619"/>
    <lineage>
        <taxon>Eukaryota</taxon>
        <taxon>Fungi</taxon>
        <taxon>Dikarya</taxon>
        <taxon>Basidiomycota</taxon>
        <taxon>Agaricomycotina</taxon>
        <taxon>Agaricomycetes</taxon>
        <taxon>Polyporales</taxon>
        <taxon>Polyporaceae</taxon>
        <taxon>Lentinus</taxon>
    </lineage>
</organism>
<protein>
    <submittedName>
        <fullName evidence="3">Uncharacterized protein</fullName>
    </submittedName>
</protein>
<keyword evidence="4" id="KW-1185">Reference proteome</keyword>
<dbReference type="EMBL" id="KZ857430">
    <property type="protein sequence ID" value="RDX46184.1"/>
    <property type="molecule type" value="Genomic_DNA"/>
</dbReference>
<feature type="region of interest" description="Disordered" evidence="1">
    <location>
        <begin position="440"/>
        <end position="496"/>
    </location>
</feature>
<keyword evidence="2" id="KW-0812">Transmembrane</keyword>
<keyword evidence="2" id="KW-1133">Transmembrane helix</keyword>
<feature type="region of interest" description="Disordered" evidence="1">
    <location>
        <begin position="194"/>
        <end position="227"/>
    </location>
</feature>
<feature type="compositionally biased region" description="Low complexity" evidence="1">
    <location>
        <begin position="206"/>
        <end position="226"/>
    </location>
</feature>
<reference evidence="3 4" key="1">
    <citation type="journal article" date="2018" name="Biotechnol. Biofuels">
        <title>Integrative visual omics of the white-rot fungus Polyporus brumalis exposes the biotechnological potential of its oxidative enzymes for delignifying raw plant biomass.</title>
        <authorList>
            <person name="Miyauchi S."/>
            <person name="Rancon A."/>
            <person name="Drula E."/>
            <person name="Hage H."/>
            <person name="Chaduli D."/>
            <person name="Favel A."/>
            <person name="Grisel S."/>
            <person name="Henrissat B."/>
            <person name="Herpoel-Gimbert I."/>
            <person name="Ruiz-Duenas F.J."/>
            <person name="Chevret D."/>
            <person name="Hainaut M."/>
            <person name="Lin J."/>
            <person name="Wang M."/>
            <person name="Pangilinan J."/>
            <person name="Lipzen A."/>
            <person name="Lesage-Meessen L."/>
            <person name="Navarro D."/>
            <person name="Riley R."/>
            <person name="Grigoriev I.V."/>
            <person name="Zhou S."/>
            <person name="Raouche S."/>
            <person name="Rosso M.N."/>
        </authorList>
    </citation>
    <scope>NUCLEOTIDE SEQUENCE [LARGE SCALE GENOMIC DNA]</scope>
    <source>
        <strain evidence="3 4">BRFM 1820</strain>
    </source>
</reference>
<dbReference type="OrthoDB" id="3266934at2759"/>
<proteinExistence type="predicted"/>
<sequence>MDQPYGESNRYWLSHNSFQICMCKDGLLQLSGSPGVSGPSAHTPTLPELGDVAASTHMTGHPSLPASTSIRARTAQLSFSTISNLTTCSPAKIQWSYTGGSVDLVLLIAASTPLRDLSPTTSKRDGVVALPIAFGLNSTLGAWTWPTVNVTSGWYVLEAAGAGIATMSSEFFVANGTDTACLAGGEAPLAFSAGTTTFKPSPNSNTVPTADTSPSAAPSSTSASGPCTDCSVPGDSGMVLGVTLGGVVVLAAVVYAAYRFLLPRFLHRRRPRRTSTQDSADENKGLDFFISQATSSGSLSDEKRRALGAAAIARPLPPLPSDHPAMFIPPFKSDAFIPIVVSEPESRTRTARPVALAKLDTELSQTAGPSSYSGPPTRASLWATDRSDAASSVWARRFSAASTWSGGPSRRSSPVPSSATSVMYRVRDSAQSAWALVRPGSRGDFERDSPGDRSSSNIHRKAASFDGLKMRRSATAVPDVPPLPPRFRTEGRQSVG</sequence>
<keyword evidence="2" id="KW-0472">Membrane</keyword>
<dbReference type="Proteomes" id="UP000256964">
    <property type="component" value="Unassembled WGS sequence"/>
</dbReference>
<evidence type="ECO:0000313" key="4">
    <source>
        <dbReference type="Proteomes" id="UP000256964"/>
    </source>
</evidence>
<gene>
    <name evidence="3" type="ORF">OH76DRAFT_1407303</name>
</gene>
<name>A0A371D0X0_9APHY</name>
<feature type="compositionally biased region" description="Polar residues" evidence="1">
    <location>
        <begin position="194"/>
        <end position="205"/>
    </location>
</feature>
<evidence type="ECO:0000256" key="1">
    <source>
        <dbReference type="SAM" id="MobiDB-lite"/>
    </source>
</evidence>
<feature type="compositionally biased region" description="Basic and acidic residues" evidence="1">
    <location>
        <begin position="487"/>
        <end position="496"/>
    </location>
</feature>
<dbReference type="AlphaFoldDB" id="A0A371D0X0"/>
<feature type="transmembrane region" description="Helical" evidence="2">
    <location>
        <begin position="238"/>
        <end position="262"/>
    </location>
</feature>
<accession>A0A371D0X0</accession>
<evidence type="ECO:0000313" key="3">
    <source>
        <dbReference type="EMBL" id="RDX46184.1"/>
    </source>
</evidence>
<evidence type="ECO:0000256" key="2">
    <source>
        <dbReference type="SAM" id="Phobius"/>
    </source>
</evidence>